<reference evidence="2" key="2">
    <citation type="submission" date="2019-12" db="EMBL/GenBank/DDBJ databases">
        <authorList>
            <person name="Studholme D.J."/>
            <person name="Sarris P."/>
        </authorList>
    </citation>
    <scope>NUCLEOTIDE SEQUENCE</scope>
    <source>
        <strain evidence="2">PFS-1207/04</strain>
        <tissue evidence="2">Leaf</tissue>
    </source>
</reference>
<dbReference type="EMBL" id="QGKY02002305">
    <property type="protein sequence ID" value="KAF2533647.1"/>
    <property type="molecule type" value="Genomic_DNA"/>
</dbReference>
<accession>A0A8S9FMK5</accession>
<organism evidence="1">
    <name type="scientific">Brassica cretica</name>
    <name type="common">Mustard</name>
    <dbReference type="NCBI Taxonomy" id="69181"/>
    <lineage>
        <taxon>Eukaryota</taxon>
        <taxon>Viridiplantae</taxon>
        <taxon>Streptophyta</taxon>
        <taxon>Embryophyta</taxon>
        <taxon>Tracheophyta</taxon>
        <taxon>Spermatophyta</taxon>
        <taxon>Magnoliopsida</taxon>
        <taxon>eudicotyledons</taxon>
        <taxon>Gunneridae</taxon>
        <taxon>Pentapetalae</taxon>
        <taxon>rosids</taxon>
        <taxon>malvids</taxon>
        <taxon>Brassicales</taxon>
        <taxon>Brassicaceae</taxon>
        <taxon>Brassiceae</taxon>
        <taxon>Brassica</taxon>
    </lineage>
</organism>
<dbReference type="EMBL" id="QGKV02000299">
    <property type="protein sequence ID" value="KAF3597111.1"/>
    <property type="molecule type" value="Genomic_DNA"/>
</dbReference>
<keyword evidence="3" id="KW-1185">Reference proteome</keyword>
<evidence type="ECO:0000313" key="3">
    <source>
        <dbReference type="Proteomes" id="UP000266723"/>
    </source>
</evidence>
<gene>
    <name evidence="2" type="ORF">DY000_02023085</name>
    <name evidence="1" type="ORF">F2Q70_00030492</name>
</gene>
<sequence length="75" mass="8140">MLIDQDSYTLSQLNLSIAGHVDSGNSTRSGQRILCICVAVWGLDERADEREQGITMTVFTIARAGDNVANTVARN</sequence>
<dbReference type="OrthoDB" id="342024at2759"/>
<dbReference type="InterPro" id="IPR027417">
    <property type="entry name" value="P-loop_NTPase"/>
</dbReference>
<proteinExistence type="predicted"/>
<protein>
    <submittedName>
        <fullName evidence="1">Uncharacterized protein</fullName>
    </submittedName>
</protein>
<dbReference type="AlphaFoldDB" id="A0A8S9FMK5"/>
<evidence type="ECO:0000313" key="2">
    <source>
        <dbReference type="EMBL" id="KAF3597111.1"/>
    </source>
</evidence>
<evidence type="ECO:0000313" key="1">
    <source>
        <dbReference type="EMBL" id="KAF2533647.1"/>
    </source>
</evidence>
<comment type="caution">
    <text evidence="1">The sequence shown here is derived from an EMBL/GenBank/DDBJ whole genome shotgun (WGS) entry which is preliminary data.</text>
</comment>
<name>A0A8S9FMK5_BRACR</name>
<reference evidence="2 3" key="3">
    <citation type="journal article" date="2020" name="BMC Genomics">
        <title>Intraspecific diversification of the crop wild relative Brassica cretica Lam. using demographic model selection.</title>
        <authorList>
            <person name="Kioukis A."/>
            <person name="Michalopoulou V.A."/>
            <person name="Briers L."/>
            <person name="Pirintsos S."/>
            <person name="Studholme D.J."/>
            <person name="Pavlidis P."/>
            <person name="Sarris P.F."/>
        </authorList>
    </citation>
    <scope>NUCLEOTIDE SEQUENCE [LARGE SCALE GENOMIC DNA]</scope>
    <source>
        <strain evidence="3">cv. PFS-1207/04</strain>
        <strain evidence="2">PFS-1207/04</strain>
    </source>
</reference>
<dbReference type="Gene3D" id="3.40.50.300">
    <property type="entry name" value="P-loop containing nucleotide triphosphate hydrolases"/>
    <property type="match status" value="1"/>
</dbReference>
<reference evidence="1" key="1">
    <citation type="submission" date="2019-12" db="EMBL/GenBank/DDBJ databases">
        <title>Genome sequencing and annotation of Brassica cretica.</title>
        <authorList>
            <person name="Studholme D.J."/>
            <person name="Sarris P.F."/>
        </authorList>
    </citation>
    <scope>NUCLEOTIDE SEQUENCE</scope>
    <source>
        <strain evidence="1">PFS-102/07</strain>
        <tissue evidence="1">Leaf</tissue>
    </source>
</reference>
<dbReference type="Proteomes" id="UP000266723">
    <property type="component" value="Unassembled WGS sequence"/>
</dbReference>